<evidence type="ECO:0000256" key="1">
    <source>
        <dbReference type="ARBA" id="ARBA00008936"/>
    </source>
</evidence>
<dbReference type="PANTHER" id="PTHR48082:SF2">
    <property type="entry name" value="ATP SYNTHASE SUBUNIT ALPHA, MITOCHONDRIAL"/>
    <property type="match status" value="1"/>
</dbReference>
<dbReference type="SUPFAM" id="SSF56801">
    <property type="entry name" value="Acetyl-CoA synthetase-like"/>
    <property type="match status" value="1"/>
</dbReference>
<dbReference type="EMBL" id="JARJCW010000036">
    <property type="protein sequence ID" value="KAJ7207538.1"/>
    <property type="molecule type" value="Genomic_DNA"/>
</dbReference>
<dbReference type="PANTHER" id="PTHR48082">
    <property type="entry name" value="ATP SYNTHASE SUBUNIT ALPHA, MITOCHONDRIAL"/>
    <property type="match status" value="1"/>
</dbReference>
<dbReference type="GO" id="GO:0005524">
    <property type="term" value="F:ATP binding"/>
    <property type="evidence" value="ECO:0007669"/>
    <property type="project" value="InterPro"/>
</dbReference>
<keyword evidence="4" id="KW-1185">Reference proteome</keyword>
<dbReference type="AlphaFoldDB" id="A0AAD6YDN7"/>
<dbReference type="InterPro" id="IPR027417">
    <property type="entry name" value="P-loop_NTPase"/>
</dbReference>
<protein>
    <recommendedName>
        <fullName evidence="2">ATPase F1/V1/A1 complex alpha/beta subunit nucleotide-binding domain-containing protein</fullName>
    </recommendedName>
</protein>
<evidence type="ECO:0000313" key="3">
    <source>
        <dbReference type="EMBL" id="KAJ7207538.1"/>
    </source>
</evidence>
<dbReference type="GO" id="GO:0045259">
    <property type="term" value="C:proton-transporting ATP synthase complex"/>
    <property type="evidence" value="ECO:0007669"/>
    <property type="project" value="InterPro"/>
</dbReference>
<dbReference type="GO" id="GO:0046933">
    <property type="term" value="F:proton-transporting ATP synthase activity, rotational mechanism"/>
    <property type="evidence" value="ECO:0007669"/>
    <property type="project" value="InterPro"/>
</dbReference>
<accession>A0AAD6YDN7</accession>
<dbReference type="Gene3D" id="3.40.50.300">
    <property type="entry name" value="P-loop containing nucleotide triphosphate hydrolases"/>
    <property type="match status" value="1"/>
</dbReference>
<evidence type="ECO:0000313" key="4">
    <source>
        <dbReference type="Proteomes" id="UP001219525"/>
    </source>
</evidence>
<proteinExistence type="inferred from homology"/>
<dbReference type="Pfam" id="PF00006">
    <property type="entry name" value="ATP-synt_ab"/>
    <property type="match status" value="2"/>
</dbReference>
<dbReference type="Gene3D" id="2.30.38.10">
    <property type="entry name" value="Luciferase, Domain 3"/>
    <property type="match status" value="1"/>
</dbReference>
<dbReference type="GO" id="GO:0043531">
    <property type="term" value="F:ADP binding"/>
    <property type="evidence" value="ECO:0007669"/>
    <property type="project" value="TreeGrafter"/>
</dbReference>
<dbReference type="Proteomes" id="UP001219525">
    <property type="component" value="Unassembled WGS sequence"/>
</dbReference>
<comment type="caution">
    <text evidence="3">The sequence shown here is derived from an EMBL/GenBank/DDBJ whole genome shotgun (WGS) entry which is preliminary data.</text>
</comment>
<organism evidence="3 4">
    <name type="scientific">Mycena pura</name>
    <dbReference type="NCBI Taxonomy" id="153505"/>
    <lineage>
        <taxon>Eukaryota</taxon>
        <taxon>Fungi</taxon>
        <taxon>Dikarya</taxon>
        <taxon>Basidiomycota</taxon>
        <taxon>Agaricomycotina</taxon>
        <taxon>Agaricomycetes</taxon>
        <taxon>Agaricomycetidae</taxon>
        <taxon>Agaricales</taxon>
        <taxon>Marasmiineae</taxon>
        <taxon>Mycenaceae</taxon>
        <taxon>Mycena</taxon>
    </lineage>
</organism>
<name>A0AAD6YDN7_9AGAR</name>
<evidence type="ECO:0000259" key="2">
    <source>
        <dbReference type="Pfam" id="PF00006"/>
    </source>
</evidence>
<dbReference type="Gene3D" id="3.40.50.980">
    <property type="match status" value="1"/>
</dbReference>
<comment type="similarity">
    <text evidence="1">Belongs to the ATPase alpha/beta chains family.</text>
</comment>
<gene>
    <name evidence="3" type="ORF">GGX14DRAFT_635450</name>
</gene>
<feature type="domain" description="ATPase F1/V1/A1 complex alpha/beta subunit nucleotide-binding" evidence="2">
    <location>
        <begin position="268"/>
        <end position="331"/>
    </location>
</feature>
<reference evidence="3" key="1">
    <citation type="submission" date="2023-03" db="EMBL/GenBank/DDBJ databases">
        <title>Massive genome expansion in bonnet fungi (Mycena s.s.) driven by repeated elements and novel gene families across ecological guilds.</title>
        <authorList>
            <consortium name="Lawrence Berkeley National Laboratory"/>
            <person name="Harder C.B."/>
            <person name="Miyauchi S."/>
            <person name="Viragh M."/>
            <person name="Kuo A."/>
            <person name="Thoen E."/>
            <person name="Andreopoulos B."/>
            <person name="Lu D."/>
            <person name="Skrede I."/>
            <person name="Drula E."/>
            <person name="Henrissat B."/>
            <person name="Morin E."/>
            <person name="Kohler A."/>
            <person name="Barry K."/>
            <person name="LaButti K."/>
            <person name="Morin E."/>
            <person name="Salamov A."/>
            <person name="Lipzen A."/>
            <person name="Mereny Z."/>
            <person name="Hegedus B."/>
            <person name="Baldrian P."/>
            <person name="Stursova M."/>
            <person name="Weitz H."/>
            <person name="Taylor A."/>
            <person name="Grigoriev I.V."/>
            <person name="Nagy L.G."/>
            <person name="Martin F."/>
            <person name="Kauserud H."/>
        </authorList>
    </citation>
    <scope>NUCLEOTIDE SEQUENCE</scope>
    <source>
        <strain evidence="3">9144</strain>
    </source>
</reference>
<dbReference type="InterPro" id="IPR000194">
    <property type="entry name" value="ATPase_F1/V1/A1_a/bsu_nucl-bd"/>
</dbReference>
<dbReference type="SUPFAM" id="SSF52540">
    <property type="entry name" value="P-loop containing nucleoside triphosphate hydrolases"/>
    <property type="match status" value="1"/>
</dbReference>
<sequence length="475" mass="53269">MSTSSSQSAIASRRRRRRARAVVRPGQVRRAQLVAGWLKSQLHPTLVNHPDTKKTDLSSVVFMNYGAAYLPPELAAQMSRFLHMSSLLAQGYGLFEYNRCPYPPIRGHAGYGGAGAGRDGHSLSQARGAHHSTDAAPGEIGELWLHGANMSSWYWNTPQANTSMFVDGWLRTGDQFRADERSDTHGASFADRGKCMMFFWAKFDLRPCVWAITSVRFGRRLLFSQVHWTFTLLFTMQSDVARFQRDTLVHLLHIGYPYRSLSNSATHMGDRQTGKTAVAINTILNQKRWNDGQDETKKLYCVYVAVGQKRSTVAQLVKTLKENDAMKHTIISPPLPALARLPRSIFILSALIIYDDLSKQAVAYCQMSLLLCRPPGCEAYPGDVFYQHSRLLERRRARGHTCVRRRLDITVDRPQQRGRGRGQLLVVLGAGTGKTRGITGRVKRVRVTGCVRSIPANTVTRSGKPYGFTGHDLFF</sequence>
<dbReference type="InterPro" id="IPR005294">
    <property type="entry name" value="ATP_synth_F1_asu"/>
</dbReference>
<feature type="domain" description="ATPase F1/V1/A1 complex alpha/beta subunit nucleotide-binding" evidence="2">
    <location>
        <begin position="350"/>
        <end position="395"/>
    </location>
</feature>
<dbReference type="Gene3D" id="3.40.50.12240">
    <property type="match status" value="1"/>
</dbReference>